<dbReference type="InterPro" id="IPR023679">
    <property type="entry name" value="UPF0761_bac"/>
</dbReference>
<protein>
    <recommendedName>
        <fullName evidence="7">UPF0761 membrane protein Thpro_020986</fullName>
    </recommendedName>
</protein>
<evidence type="ECO:0000256" key="3">
    <source>
        <dbReference type="ARBA" id="ARBA00022519"/>
    </source>
</evidence>
<dbReference type="PANTHER" id="PTHR30213:SF0">
    <property type="entry name" value="UPF0761 MEMBRANE PROTEIN YIHY"/>
    <property type="match status" value="1"/>
</dbReference>
<evidence type="ECO:0000256" key="1">
    <source>
        <dbReference type="ARBA" id="ARBA00004651"/>
    </source>
</evidence>
<dbReference type="AlphaFoldDB" id="A0A1A6C5T9"/>
<dbReference type="EMBL" id="JQSG02000002">
    <property type="protein sequence ID" value="OBS09936.1"/>
    <property type="molecule type" value="Genomic_DNA"/>
</dbReference>
<keyword evidence="6 7" id="KW-0472">Membrane</keyword>
<feature type="transmembrane region" description="Helical" evidence="7">
    <location>
        <begin position="82"/>
        <end position="105"/>
    </location>
</feature>
<comment type="similarity">
    <text evidence="7">Belongs to the UPF0761 family.</text>
</comment>
<keyword evidence="5 7" id="KW-1133">Transmembrane helix</keyword>
<sequence length="410" mass="46182">MLATVRRFADDGCFQTAGSLTFTTLLSLVPLVTVLFGVLSLFPAFRDMTSDLRQLLVNQLVPTSGELVQHYLTQFSEKASRLTLVGSLWLLVTAVLTLSTVDTALNRIWRTSRHRDTVVVFIVYWALLTLGPLLFGTGFAVTSYVFAQYRAWLEGWSGEGGDWLALHMLSVFLETLTFTLLFVLVPRTRVSLKHALVGGVFTALMFELAKRGFSFYVSHFKNYELIYGAFSAVPIFLIWIYLSWLIVLLGAEVTACLSLDCHRGRMDDESARRSLRLAVRLVARLGSGQWHGRGVRLYELARAEPAFTQAQVETMLRRLARLKMTRQTGGEWYLIRDLRGVRLYELYRQGGFGLQPTGSRGRDSEALDTRLDALLNDAEGDMAARLNQTLAEFLPRMEVGEEEVREGLGE</sequence>
<comment type="subcellular location">
    <subcellularLocation>
        <location evidence="1 7">Cell membrane</location>
        <topology evidence="1 7">Multi-pass membrane protein</topology>
    </subcellularLocation>
</comment>
<evidence type="ECO:0000313" key="9">
    <source>
        <dbReference type="Proteomes" id="UP000029273"/>
    </source>
</evidence>
<organism evidence="8 9">
    <name type="scientific">Acidihalobacter prosperus</name>
    <dbReference type="NCBI Taxonomy" id="160660"/>
    <lineage>
        <taxon>Bacteria</taxon>
        <taxon>Pseudomonadati</taxon>
        <taxon>Pseudomonadota</taxon>
        <taxon>Gammaproteobacteria</taxon>
        <taxon>Chromatiales</taxon>
        <taxon>Ectothiorhodospiraceae</taxon>
        <taxon>Acidihalobacter</taxon>
    </lineage>
</organism>
<name>A0A1A6C5T9_9GAMM</name>
<feature type="transmembrane region" description="Helical" evidence="7">
    <location>
        <begin position="20"/>
        <end position="45"/>
    </location>
</feature>
<dbReference type="Pfam" id="PF03631">
    <property type="entry name" value="Virul_fac_BrkB"/>
    <property type="match status" value="1"/>
</dbReference>
<keyword evidence="4 7" id="KW-0812">Transmembrane</keyword>
<gene>
    <name evidence="8" type="ORF">Thpro_020986</name>
</gene>
<keyword evidence="9" id="KW-1185">Reference proteome</keyword>
<keyword evidence="2 7" id="KW-1003">Cell membrane</keyword>
<evidence type="ECO:0000256" key="2">
    <source>
        <dbReference type="ARBA" id="ARBA00022475"/>
    </source>
</evidence>
<dbReference type="Proteomes" id="UP000029273">
    <property type="component" value="Unassembled WGS sequence"/>
</dbReference>
<dbReference type="HAMAP" id="MF_00672">
    <property type="entry name" value="UPF0761"/>
    <property type="match status" value="1"/>
</dbReference>
<evidence type="ECO:0000256" key="5">
    <source>
        <dbReference type="ARBA" id="ARBA00022989"/>
    </source>
</evidence>
<evidence type="ECO:0000256" key="4">
    <source>
        <dbReference type="ARBA" id="ARBA00022692"/>
    </source>
</evidence>
<reference evidence="8 9" key="1">
    <citation type="journal article" date="2014" name="Genome Announc.">
        <title>Draft Genome Sequence of the Iron-Oxidizing, Acidophilic, and Halotolerant 'Thiobacillus prosperus' Type Strain DSM 5130.</title>
        <authorList>
            <person name="Ossandon F.J."/>
            <person name="Cardenas J.P."/>
            <person name="Corbett M."/>
            <person name="Quatrini R."/>
            <person name="Holmes D.S."/>
            <person name="Watkin E."/>
        </authorList>
    </citation>
    <scope>NUCLEOTIDE SEQUENCE [LARGE SCALE GENOMIC DNA]</scope>
    <source>
        <strain evidence="8 9">DSM 5130</strain>
    </source>
</reference>
<dbReference type="OrthoDB" id="9808671at2"/>
<comment type="caution">
    <text evidence="8">The sequence shown here is derived from an EMBL/GenBank/DDBJ whole genome shotgun (WGS) entry which is preliminary data.</text>
</comment>
<dbReference type="GO" id="GO:0005886">
    <property type="term" value="C:plasma membrane"/>
    <property type="evidence" value="ECO:0007669"/>
    <property type="project" value="UniProtKB-SubCell"/>
</dbReference>
<dbReference type="PANTHER" id="PTHR30213">
    <property type="entry name" value="INNER MEMBRANE PROTEIN YHJD"/>
    <property type="match status" value="1"/>
</dbReference>
<dbReference type="InterPro" id="IPR017039">
    <property type="entry name" value="Virul_fac_BrkB"/>
</dbReference>
<dbReference type="RefSeq" id="WP_052064296.1">
    <property type="nucleotide sequence ID" value="NZ_JQSG02000002.1"/>
</dbReference>
<evidence type="ECO:0000256" key="7">
    <source>
        <dbReference type="HAMAP-Rule" id="MF_00672"/>
    </source>
</evidence>
<feature type="transmembrane region" description="Helical" evidence="7">
    <location>
        <begin position="117"/>
        <end position="144"/>
    </location>
</feature>
<feature type="transmembrane region" description="Helical" evidence="7">
    <location>
        <begin position="225"/>
        <end position="249"/>
    </location>
</feature>
<evidence type="ECO:0000313" key="8">
    <source>
        <dbReference type="EMBL" id="OBS09936.1"/>
    </source>
</evidence>
<keyword evidence="3" id="KW-0997">Cell inner membrane</keyword>
<dbReference type="NCBIfam" id="TIGR00765">
    <property type="entry name" value="yihY_not_rbn"/>
    <property type="match status" value="1"/>
</dbReference>
<proteinExistence type="inferred from homology"/>
<comment type="caution">
    <text evidence="7">Lacks conserved residue(s) required for the propagation of feature annotation.</text>
</comment>
<accession>A0A1A6C5T9</accession>
<dbReference type="STRING" id="160660.BJI67_11050"/>
<evidence type="ECO:0000256" key="6">
    <source>
        <dbReference type="ARBA" id="ARBA00023136"/>
    </source>
</evidence>
<feature type="transmembrane region" description="Helical" evidence="7">
    <location>
        <begin position="164"/>
        <end position="183"/>
    </location>
</feature>